<proteinExistence type="predicted"/>
<sequence length="169" mass="19055">MNSLHRNNSNKICLVLKLIGLEGPGQGAWRKRLKKPFGPTKRITYSLSTCLHDKYRTVATEHGEGLTHRALRHTTWGQLSDLDLQQSWLDCLRDSIEARVRVRVGASSASSDSVLHVEYDIGLLSDLQQTKLDCLRDSIEARVGEESNRESNLPGWKVQVQLYNISSTI</sequence>
<comment type="caution">
    <text evidence="1">The sequence shown here is derived from an EMBL/GenBank/DDBJ whole genome shotgun (WGS) entry which is preliminary data.</text>
</comment>
<evidence type="ECO:0000313" key="1">
    <source>
        <dbReference type="EMBL" id="KAG8190639.1"/>
    </source>
</evidence>
<gene>
    <name evidence="1" type="ORF">JTE90_002594</name>
</gene>
<protein>
    <submittedName>
        <fullName evidence="1">Uncharacterized protein</fullName>
    </submittedName>
</protein>
<keyword evidence="2" id="KW-1185">Reference proteome</keyword>
<reference evidence="1 2" key="1">
    <citation type="journal article" date="2022" name="Nat. Ecol. Evol.">
        <title>A masculinizing supergene underlies an exaggerated male reproductive morph in a spider.</title>
        <authorList>
            <person name="Hendrickx F."/>
            <person name="De Corte Z."/>
            <person name="Sonet G."/>
            <person name="Van Belleghem S.M."/>
            <person name="Kostlbacher S."/>
            <person name="Vangestel C."/>
        </authorList>
    </citation>
    <scope>NUCLEOTIDE SEQUENCE [LARGE SCALE GENOMIC DNA]</scope>
    <source>
        <strain evidence="1">W744_W776</strain>
    </source>
</reference>
<dbReference type="EMBL" id="JAFNEN010000178">
    <property type="protein sequence ID" value="KAG8190639.1"/>
    <property type="molecule type" value="Genomic_DNA"/>
</dbReference>
<accession>A0AAV6V2A9</accession>
<dbReference type="AlphaFoldDB" id="A0AAV6V2A9"/>
<dbReference type="Proteomes" id="UP000827092">
    <property type="component" value="Unassembled WGS sequence"/>
</dbReference>
<organism evidence="1 2">
    <name type="scientific">Oedothorax gibbosus</name>
    <dbReference type="NCBI Taxonomy" id="931172"/>
    <lineage>
        <taxon>Eukaryota</taxon>
        <taxon>Metazoa</taxon>
        <taxon>Ecdysozoa</taxon>
        <taxon>Arthropoda</taxon>
        <taxon>Chelicerata</taxon>
        <taxon>Arachnida</taxon>
        <taxon>Araneae</taxon>
        <taxon>Araneomorphae</taxon>
        <taxon>Entelegynae</taxon>
        <taxon>Araneoidea</taxon>
        <taxon>Linyphiidae</taxon>
        <taxon>Erigoninae</taxon>
        <taxon>Oedothorax</taxon>
    </lineage>
</organism>
<evidence type="ECO:0000313" key="2">
    <source>
        <dbReference type="Proteomes" id="UP000827092"/>
    </source>
</evidence>
<name>A0AAV6V2A9_9ARAC</name>